<dbReference type="KEGG" id="cbae:COR50_19770"/>
<dbReference type="EMBL" id="CP023777">
    <property type="protein sequence ID" value="ATL49232.1"/>
    <property type="molecule type" value="Genomic_DNA"/>
</dbReference>
<protein>
    <submittedName>
        <fullName evidence="1">Uncharacterized protein</fullName>
    </submittedName>
</protein>
<dbReference type="Proteomes" id="UP000220133">
    <property type="component" value="Chromosome"/>
</dbReference>
<sequence length="84" mass="9976">MYFFVYPKKHEKRAQIGHYGRQFDRSIRPFYYCMAKLPFAINGAKFPRFSWLGVTRILNVSSFAYILDQLRNSSTLKTFLLGQQ</sequence>
<evidence type="ECO:0000313" key="1">
    <source>
        <dbReference type="EMBL" id="ATL49232.1"/>
    </source>
</evidence>
<organism evidence="1 2">
    <name type="scientific">Chitinophaga caeni</name>
    <dbReference type="NCBI Taxonomy" id="2029983"/>
    <lineage>
        <taxon>Bacteria</taxon>
        <taxon>Pseudomonadati</taxon>
        <taxon>Bacteroidota</taxon>
        <taxon>Chitinophagia</taxon>
        <taxon>Chitinophagales</taxon>
        <taxon>Chitinophagaceae</taxon>
        <taxon>Chitinophaga</taxon>
    </lineage>
</organism>
<reference evidence="1 2" key="1">
    <citation type="submission" date="2017-10" db="EMBL/GenBank/DDBJ databases">
        <title>Paenichitinophaga pekingensis gen. nov., sp. nov., isolated from activated sludge.</title>
        <authorList>
            <person name="Jin D."/>
            <person name="Kong X."/>
            <person name="Deng Y."/>
            <person name="Bai Z."/>
        </authorList>
    </citation>
    <scope>NUCLEOTIDE SEQUENCE [LARGE SCALE GENOMIC DNA]</scope>
    <source>
        <strain evidence="1 2">13</strain>
    </source>
</reference>
<keyword evidence="2" id="KW-1185">Reference proteome</keyword>
<gene>
    <name evidence="1" type="ORF">COR50_19770</name>
</gene>
<proteinExistence type="predicted"/>
<name>A0A291QZC3_9BACT</name>
<accession>A0A291QZC3</accession>
<dbReference type="AlphaFoldDB" id="A0A291QZC3"/>
<evidence type="ECO:0000313" key="2">
    <source>
        <dbReference type="Proteomes" id="UP000220133"/>
    </source>
</evidence>